<dbReference type="InterPro" id="IPR017853">
    <property type="entry name" value="GH"/>
</dbReference>
<reference evidence="10" key="1">
    <citation type="submission" date="2016-10" db="EMBL/GenBank/DDBJ databases">
        <authorList>
            <person name="Varghese N."/>
            <person name="Submissions S."/>
        </authorList>
    </citation>
    <scope>NUCLEOTIDE SEQUENCE [LARGE SCALE GENOMIC DNA]</scope>
    <source>
        <strain evidence="10">DSM 18733</strain>
    </source>
</reference>
<dbReference type="Gene3D" id="2.60.120.260">
    <property type="entry name" value="Galactose-binding domain-like"/>
    <property type="match status" value="1"/>
</dbReference>
<dbReference type="Gene3D" id="2.60.40.10">
    <property type="entry name" value="Immunoglobulins"/>
    <property type="match status" value="3"/>
</dbReference>
<dbReference type="SUPFAM" id="SSF49303">
    <property type="entry name" value="beta-Galactosidase/glucuronidase domain"/>
    <property type="match status" value="1"/>
</dbReference>
<evidence type="ECO:0000313" key="10">
    <source>
        <dbReference type="Proteomes" id="UP000199421"/>
    </source>
</evidence>
<dbReference type="InterPro" id="IPR032311">
    <property type="entry name" value="DUF4982"/>
</dbReference>
<organism evidence="9 10">
    <name type="scientific">Olivibacter domesticus</name>
    <name type="common">Pseudosphingobacterium domesticum</name>
    <dbReference type="NCBI Taxonomy" id="407022"/>
    <lineage>
        <taxon>Bacteria</taxon>
        <taxon>Pseudomonadati</taxon>
        <taxon>Bacteroidota</taxon>
        <taxon>Sphingobacteriia</taxon>
        <taxon>Sphingobacteriales</taxon>
        <taxon>Sphingobacteriaceae</taxon>
        <taxon>Olivibacter</taxon>
    </lineage>
</organism>
<dbReference type="Pfam" id="PF18565">
    <property type="entry name" value="Glyco_hydro2_C5"/>
    <property type="match status" value="1"/>
</dbReference>
<dbReference type="Pfam" id="PF02837">
    <property type="entry name" value="Glyco_hydro_2_N"/>
    <property type="match status" value="1"/>
</dbReference>
<dbReference type="InterPro" id="IPR006104">
    <property type="entry name" value="Glyco_hydro_2_N"/>
</dbReference>
<dbReference type="Pfam" id="PF02836">
    <property type="entry name" value="Glyco_hydro_2_C"/>
    <property type="match status" value="1"/>
</dbReference>
<dbReference type="AlphaFoldDB" id="A0A1H7QFB3"/>
<dbReference type="SUPFAM" id="SSF49785">
    <property type="entry name" value="Galactose-binding domain-like"/>
    <property type="match status" value="1"/>
</dbReference>
<dbReference type="GO" id="GO:0004553">
    <property type="term" value="F:hydrolase activity, hydrolyzing O-glycosyl compounds"/>
    <property type="evidence" value="ECO:0007669"/>
    <property type="project" value="InterPro"/>
</dbReference>
<evidence type="ECO:0000256" key="1">
    <source>
        <dbReference type="ARBA" id="ARBA00007401"/>
    </source>
</evidence>
<dbReference type="InterPro" id="IPR008979">
    <property type="entry name" value="Galactose-bd-like_sf"/>
</dbReference>
<evidence type="ECO:0000313" key="9">
    <source>
        <dbReference type="EMBL" id="SEL46682.1"/>
    </source>
</evidence>
<accession>A0A1H7QFB3</accession>
<dbReference type="InterPro" id="IPR051913">
    <property type="entry name" value="GH2_Domain-Containing"/>
</dbReference>
<dbReference type="InterPro" id="IPR006103">
    <property type="entry name" value="Glyco_hydro_2_cat"/>
</dbReference>
<keyword evidence="10" id="KW-1185">Reference proteome</keyword>
<dbReference type="EMBL" id="FOAF01000002">
    <property type="protein sequence ID" value="SEL46682.1"/>
    <property type="molecule type" value="Genomic_DNA"/>
</dbReference>
<evidence type="ECO:0000256" key="3">
    <source>
        <dbReference type="ARBA" id="ARBA00023295"/>
    </source>
</evidence>
<name>A0A1H7QFB3_OLID1</name>
<feature type="domain" description="Glycoside hydrolase family 2" evidence="8">
    <location>
        <begin position="738"/>
        <end position="817"/>
    </location>
</feature>
<feature type="domain" description="Glycoside hydrolase family 2 immunoglobulin-like beta-sandwich" evidence="4">
    <location>
        <begin position="200"/>
        <end position="305"/>
    </location>
</feature>
<sequence>MVIFKYYLLYTFFLIGTFCTSQGQQASRIDKKWEFLKSDLGGIWEAVRPVGKGDPESVPLWETVDLPHCFNATDAVDPDVNYYQGPGWYRKNLSIENPYNKGRTLLHFEGAGQKTAVYVYTTKVGEHVGGYDEWTIDITDAVKAFKETSICKEQFKGEVPISIRADNSRDLEMIPSDLADFNLYGGIYRHLNLQYIPALSIDKVFAHTEVDEKGKEGKIAIKTRLLNHTSEKIGKLSVKLLDPKGREVANLEETPSISASEINIEALLVKKPQLWSPDKPDLYTLVLTLNNADEPYVSTTKIGFRHFEFKEKGPFLLNGKRLLLRGTHRHEDHAGVGAAMSDAMILKEMDMMKQMGVNFIRLGHYQQSRVVLNACDSLGILVWEEIPWCRGGIGGDVYKEQARRMLTNMIEQHYNHPAIIIWGLGNENDWPGDFSVFDKEKIRDFMMELNDLSHQLDSSRKTAIRRCDFCKDIVDVYSPSIWAGWYRGLYTDYKQSSEDEMKKVNHFLHVEWGGDSHARRHAENPDKILAEVTGGKGTDERSGDASLFGGAARVSKDGDWSESYICNLIDWHLKEQETMPWLTGSAYWPFKDFSTPVRPDNPVPYVNQKGVVERNLNKKEAYYVFQSYWTNTPMVHIYGHSWPIRWGEKEEEKMIKVYSNAEEVTLIVNGENYGTKKRNSQDFPAAGLRWMVKLKEGTNQIKAMTKIGGKVLTDEINQVYQTAKWGKPQKMIFEKIHQQDDVATIQVSFLDAKGVKCLDAQNWVNFSAAGDGILIADQGTSDGSRKVQAYNGRAIIKVKLTGNKCVVSAKSDELKTAFVMLE</sequence>
<dbReference type="InterPro" id="IPR036156">
    <property type="entry name" value="Beta-gal/glucu_dom_sf"/>
</dbReference>
<dbReference type="PANTHER" id="PTHR42732:SF1">
    <property type="entry name" value="BETA-MANNOSIDASE"/>
    <property type="match status" value="1"/>
</dbReference>
<dbReference type="Pfam" id="PF16355">
    <property type="entry name" value="DUF4982"/>
    <property type="match status" value="1"/>
</dbReference>
<evidence type="ECO:0000259" key="4">
    <source>
        <dbReference type="Pfam" id="PF00703"/>
    </source>
</evidence>
<evidence type="ECO:0000259" key="5">
    <source>
        <dbReference type="Pfam" id="PF02836"/>
    </source>
</evidence>
<protein>
    <submittedName>
        <fullName evidence="9">Beta-galactosidase</fullName>
    </submittedName>
</protein>
<dbReference type="STRING" id="407022.SAMN05661044_02573"/>
<evidence type="ECO:0000259" key="7">
    <source>
        <dbReference type="Pfam" id="PF16355"/>
    </source>
</evidence>
<feature type="domain" description="Glycosyl hydrolases family 2 sugar binding" evidence="6">
    <location>
        <begin position="61"/>
        <end position="195"/>
    </location>
</feature>
<gene>
    <name evidence="9" type="ORF">SAMN05661044_02573</name>
</gene>
<keyword evidence="3" id="KW-0326">Glycosidase</keyword>
<comment type="similarity">
    <text evidence="1">Belongs to the glycosyl hydrolase 2 family.</text>
</comment>
<dbReference type="InterPro" id="IPR006101">
    <property type="entry name" value="Glyco_hydro_2"/>
</dbReference>
<dbReference type="GO" id="GO:0005975">
    <property type="term" value="P:carbohydrate metabolic process"/>
    <property type="evidence" value="ECO:0007669"/>
    <property type="project" value="InterPro"/>
</dbReference>
<dbReference type="Pfam" id="PF00703">
    <property type="entry name" value="Glyco_hydro_2"/>
    <property type="match status" value="1"/>
</dbReference>
<feature type="domain" description="DUF4982" evidence="7">
    <location>
        <begin position="652"/>
        <end position="711"/>
    </location>
</feature>
<proteinExistence type="inferred from homology"/>
<dbReference type="SUPFAM" id="SSF51445">
    <property type="entry name" value="(Trans)glycosidases"/>
    <property type="match status" value="1"/>
</dbReference>
<dbReference type="OrthoDB" id="9801077at2"/>
<keyword evidence="2" id="KW-0378">Hydrolase</keyword>
<dbReference type="InterPro" id="IPR040605">
    <property type="entry name" value="Glyco_hydro2_dom5"/>
</dbReference>
<dbReference type="Gene3D" id="3.20.20.80">
    <property type="entry name" value="Glycosidases"/>
    <property type="match status" value="1"/>
</dbReference>
<dbReference type="PRINTS" id="PR00132">
    <property type="entry name" value="GLHYDRLASE2"/>
</dbReference>
<dbReference type="PANTHER" id="PTHR42732">
    <property type="entry name" value="BETA-GALACTOSIDASE"/>
    <property type="match status" value="1"/>
</dbReference>
<evidence type="ECO:0000256" key="2">
    <source>
        <dbReference type="ARBA" id="ARBA00022801"/>
    </source>
</evidence>
<dbReference type="InterPro" id="IPR013783">
    <property type="entry name" value="Ig-like_fold"/>
</dbReference>
<dbReference type="RefSeq" id="WP_093324798.1">
    <property type="nucleotide sequence ID" value="NZ_FOAF01000002.1"/>
</dbReference>
<dbReference type="Proteomes" id="UP000199421">
    <property type="component" value="Unassembled WGS sequence"/>
</dbReference>
<evidence type="ECO:0000259" key="8">
    <source>
        <dbReference type="Pfam" id="PF18565"/>
    </source>
</evidence>
<feature type="domain" description="Glycoside hydrolase family 2 catalytic" evidence="5">
    <location>
        <begin position="312"/>
        <end position="503"/>
    </location>
</feature>
<dbReference type="InterPro" id="IPR006102">
    <property type="entry name" value="Ig-like_GH2"/>
</dbReference>
<evidence type="ECO:0000259" key="6">
    <source>
        <dbReference type="Pfam" id="PF02837"/>
    </source>
</evidence>